<comment type="caution">
    <text evidence="4">The sequence shown here is derived from an EMBL/GenBank/DDBJ whole genome shotgun (WGS) entry which is preliminary data.</text>
</comment>
<evidence type="ECO:0000313" key="5">
    <source>
        <dbReference type="Proteomes" id="UP001194469"/>
    </source>
</evidence>
<reference evidence="4 5" key="1">
    <citation type="submission" date="2019-08" db="EMBL/GenBank/DDBJ databases">
        <authorList>
            <person name="Luo N."/>
        </authorList>
    </citation>
    <scope>NUCLEOTIDE SEQUENCE [LARGE SCALE GENOMIC DNA]</scope>
    <source>
        <strain evidence="4 5">NCIMB 9442</strain>
    </source>
</reference>
<sequence length="622" mass="67983">MRLAERLMRTTRRQPAPALHLEPVASEDARTGNAPHGTGDDAQAHADVYGHLQLDPDSPVRDQGRDDGMPQAPRLGASGLNARSHLSAVVPAATAGIVIRPDTAGRHASDEADTAPIPRVQVNDATLFRAPRPESAPVSEPVTVTSPRADAPESQSTNAQSTDVQSAQTGKSRPSSRPAARPASAEQVCDVTTLTLHGDHYYEIRARLQDRLLEMMDLAAAESLPPDRLAAEISRLVEKLLREEFRQAPLNAQEQRQLVEDIRDEVMGLGPLEPLLRDPTVNDILVNNYRMVYVERRGKLIRVNTRFLDDDHLRKIIDRIVARIGRRVDEASPMVDARLADGSRVNAIIPPLALDGPSLSIRRFSKDPLELEDLIRFGALTPEMGEVLRGIVKARLNIIVSGGTGSGKTTMLNCLSRFVPHDERIVTIEDAAELQLKQDHVVRLETRPANIEGHGQVTARDLVKNCLRMRPDRIIVGEVRSGEVLDMLQAMNTGHDGSLTTIHANTPRDCLMRLETMVAMAGLNIGTLSLKRYISSAVDVIIQVSRLADGSRKMTSLSEITGMEGDAITMQDIFTFEQTGVDENGKVQGRFRSGGIRPRFAPRLAAMGIELGGALFDPGLSQ</sequence>
<dbReference type="Gene3D" id="3.30.450.380">
    <property type="match status" value="1"/>
</dbReference>
<evidence type="ECO:0000259" key="3">
    <source>
        <dbReference type="Pfam" id="PF00437"/>
    </source>
</evidence>
<comment type="similarity">
    <text evidence="1">Belongs to the GSP E family.</text>
</comment>
<proteinExistence type="inferred from homology"/>
<evidence type="ECO:0000256" key="2">
    <source>
        <dbReference type="SAM" id="MobiDB-lite"/>
    </source>
</evidence>
<name>A0ABS0J8C3_9BACT</name>
<feature type="compositionally biased region" description="Low complexity" evidence="2">
    <location>
        <begin position="172"/>
        <end position="185"/>
    </location>
</feature>
<feature type="region of interest" description="Disordered" evidence="2">
    <location>
        <begin position="1"/>
        <end position="78"/>
    </location>
</feature>
<feature type="compositionally biased region" description="Polar residues" evidence="2">
    <location>
        <begin position="153"/>
        <end position="171"/>
    </location>
</feature>
<dbReference type="InterPro" id="IPR050921">
    <property type="entry name" value="T4SS_GSP_E_ATPase"/>
</dbReference>
<dbReference type="EMBL" id="VRYY01000562">
    <property type="protein sequence ID" value="MBG3878390.1"/>
    <property type="molecule type" value="Genomic_DNA"/>
</dbReference>
<dbReference type="Pfam" id="PF00437">
    <property type="entry name" value="T2SSE"/>
    <property type="match status" value="1"/>
</dbReference>
<dbReference type="CDD" id="cd01130">
    <property type="entry name" value="VirB11-like_ATPase"/>
    <property type="match status" value="1"/>
</dbReference>
<keyword evidence="5" id="KW-1185">Reference proteome</keyword>
<dbReference type="PANTHER" id="PTHR30486">
    <property type="entry name" value="TWITCHING MOTILITY PROTEIN PILT"/>
    <property type="match status" value="1"/>
</dbReference>
<organism evidence="4 5">
    <name type="scientific">Nitratidesulfovibrio oxamicus</name>
    <dbReference type="NCBI Taxonomy" id="32016"/>
    <lineage>
        <taxon>Bacteria</taxon>
        <taxon>Pseudomonadati</taxon>
        <taxon>Thermodesulfobacteriota</taxon>
        <taxon>Desulfovibrionia</taxon>
        <taxon>Desulfovibrionales</taxon>
        <taxon>Desulfovibrionaceae</taxon>
        <taxon>Nitratidesulfovibrio</taxon>
    </lineage>
</organism>
<dbReference type="InterPro" id="IPR001482">
    <property type="entry name" value="T2SS/T4SS_dom"/>
</dbReference>
<dbReference type="InterPro" id="IPR027417">
    <property type="entry name" value="P-loop_NTPase"/>
</dbReference>
<dbReference type="RefSeq" id="WP_196610318.1">
    <property type="nucleotide sequence ID" value="NZ_VRYY01000562.1"/>
</dbReference>
<dbReference type="Proteomes" id="UP001194469">
    <property type="component" value="Unassembled WGS sequence"/>
</dbReference>
<accession>A0ABS0J8C3</accession>
<dbReference type="SUPFAM" id="SSF52540">
    <property type="entry name" value="P-loop containing nucleoside triphosphate hydrolases"/>
    <property type="match status" value="1"/>
</dbReference>
<feature type="region of interest" description="Disordered" evidence="2">
    <location>
        <begin position="128"/>
        <end position="187"/>
    </location>
</feature>
<evidence type="ECO:0000256" key="1">
    <source>
        <dbReference type="ARBA" id="ARBA00006611"/>
    </source>
</evidence>
<gene>
    <name evidence="4" type="ORF">FVW20_15570</name>
</gene>
<feature type="domain" description="Bacterial type II secretion system protein E" evidence="3">
    <location>
        <begin position="268"/>
        <end position="561"/>
    </location>
</feature>
<feature type="compositionally biased region" description="Basic and acidic residues" evidence="2">
    <location>
        <begin position="58"/>
        <end position="68"/>
    </location>
</feature>
<dbReference type="PANTHER" id="PTHR30486:SF15">
    <property type="entry name" value="TYPE II_IV SECRETION SYSTEM ATPASE"/>
    <property type="match status" value="1"/>
</dbReference>
<evidence type="ECO:0000313" key="4">
    <source>
        <dbReference type="EMBL" id="MBG3878390.1"/>
    </source>
</evidence>
<protein>
    <submittedName>
        <fullName evidence="4">CpaF family protein</fullName>
    </submittedName>
</protein>
<dbReference type="Gene3D" id="3.40.50.300">
    <property type="entry name" value="P-loop containing nucleotide triphosphate hydrolases"/>
    <property type="match status" value="1"/>
</dbReference>